<protein>
    <submittedName>
        <fullName evidence="1">Uncharacterized protein</fullName>
    </submittedName>
</protein>
<comment type="caution">
    <text evidence="1">The sequence shown here is derived from an EMBL/GenBank/DDBJ whole genome shotgun (WGS) entry which is preliminary data.</text>
</comment>
<dbReference type="AlphaFoldDB" id="A0A4R5CUM6"/>
<dbReference type="NCBIfam" id="NF041200">
    <property type="entry name" value="mob_BfmA_Nterm"/>
    <property type="match status" value="1"/>
</dbReference>
<name>A0A4R5CUM6_9FLAO</name>
<gene>
    <name evidence="1" type="ORF">E0F91_14420</name>
</gene>
<dbReference type="RefSeq" id="WP_132067156.1">
    <property type="nucleotide sequence ID" value="NZ_SMFN01000020.1"/>
</dbReference>
<dbReference type="Proteomes" id="UP000294644">
    <property type="component" value="Unassembled WGS sequence"/>
</dbReference>
<organism evidence="1 2">
    <name type="scientific">Flavobacterium sandaracinum</name>
    <dbReference type="NCBI Taxonomy" id="2541733"/>
    <lineage>
        <taxon>Bacteria</taxon>
        <taxon>Pseudomonadati</taxon>
        <taxon>Bacteroidota</taxon>
        <taxon>Flavobacteriia</taxon>
        <taxon>Flavobacteriales</taxon>
        <taxon>Flavobacteriaceae</taxon>
        <taxon>Flavobacterium</taxon>
    </lineage>
</organism>
<dbReference type="InterPro" id="IPR048012">
    <property type="entry name" value="BfmA-like_N"/>
</dbReference>
<dbReference type="EMBL" id="SMFN01000020">
    <property type="protein sequence ID" value="TDE01545.1"/>
    <property type="molecule type" value="Genomic_DNA"/>
</dbReference>
<reference evidence="1 2" key="1">
    <citation type="submission" date="2019-03" db="EMBL/GenBank/DDBJ databases">
        <title>Flavobacterium LB-D12 sp. nov., isolated from arctic soil.</title>
        <authorList>
            <person name="Chaudhary D.K."/>
        </authorList>
    </citation>
    <scope>NUCLEOTIDE SEQUENCE [LARGE SCALE GENOMIC DNA]</scope>
    <source>
        <strain evidence="1 2">LB-D12</strain>
    </source>
</reference>
<proteinExistence type="predicted"/>
<accession>A0A4R5CUM6</accession>
<sequence length="172" mass="19808">MTKKSIIIDEKAHTELGKLSESLRMNLGVLIQEMIYYFKKTGIDPKDAVNKNPSLMVAALDRRIVSFLKVQERDILKPLRQDVFNYQNAQKEEISKLIISIDKLLNQHSERITEIKKAHLENLNKINSNDGERTKMIISELQKNRQAILLICQLLDEKNKSGTMGKIKSLFS</sequence>
<keyword evidence="2" id="KW-1185">Reference proteome</keyword>
<evidence type="ECO:0000313" key="1">
    <source>
        <dbReference type="EMBL" id="TDE01545.1"/>
    </source>
</evidence>
<evidence type="ECO:0000313" key="2">
    <source>
        <dbReference type="Proteomes" id="UP000294644"/>
    </source>
</evidence>
<dbReference type="OrthoDB" id="1435775at2"/>